<dbReference type="PANTHER" id="PTHR45745">
    <property type="entry name" value="PHOSPHOMANNOMUTASE 45A"/>
    <property type="match status" value="1"/>
</dbReference>
<keyword evidence="10" id="KW-0460">Magnesium</keyword>
<dbReference type="InterPro" id="IPR016066">
    <property type="entry name" value="A-D-PHexomutase_CS"/>
</dbReference>
<dbReference type="PANTHER" id="PTHR45745:SF1">
    <property type="entry name" value="PHOSPHOGLUCOMUTASE 2B-RELATED"/>
    <property type="match status" value="1"/>
</dbReference>
<feature type="transmembrane region" description="Helical" evidence="15">
    <location>
        <begin position="21"/>
        <end position="39"/>
    </location>
</feature>
<evidence type="ECO:0000256" key="15">
    <source>
        <dbReference type="SAM" id="Phobius"/>
    </source>
</evidence>
<dbReference type="Proteomes" id="UP000032744">
    <property type="component" value="Chromosome"/>
</dbReference>
<dbReference type="SUPFAM" id="SSF53738">
    <property type="entry name" value="Phosphoglucomutase, first 3 domains"/>
    <property type="match status" value="3"/>
</dbReference>
<evidence type="ECO:0000256" key="8">
    <source>
        <dbReference type="ARBA" id="ARBA00022553"/>
    </source>
</evidence>
<dbReference type="KEGG" id="sauy:SAI8T7_1018530"/>
<dbReference type="Pfam" id="PF02878">
    <property type="entry name" value="PGM_PMM_I"/>
    <property type="match status" value="1"/>
</dbReference>
<reference evidence="20 21" key="1">
    <citation type="journal article" date="2012" name="PLoS ONE">
        <title>Short term evolution of a highly transmissible methicillin-resistant Staphylococcus aureus clone (ST228) in a tertiary care hospital.</title>
        <authorList>
            <person name="Vogel V."/>
            <person name="Falquet L."/>
            <person name="Calderon-Copete S.P."/>
            <person name="Basset P."/>
            <person name="Blanc D.S."/>
        </authorList>
    </citation>
    <scope>NUCLEOTIDE SEQUENCE [LARGE SCALE GENOMIC DNA]</scope>
    <source>
        <strain evidence="21">ST228/18412</strain>
    </source>
</reference>
<dbReference type="InterPro" id="IPR005841">
    <property type="entry name" value="Alpha-D-phosphohexomutase_SF"/>
</dbReference>
<evidence type="ECO:0000256" key="2">
    <source>
        <dbReference type="ARBA" id="ARBA00001946"/>
    </source>
</evidence>
<dbReference type="EC" id="5.4.2.2" evidence="6"/>
<comment type="similarity">
    <text evidence="5">Belongs to the phosphohexose mutase family.</text>
</comment>
<feature type="domain" description="Alpha-D-phosphohexomutase C-terminal" evidence="16">
    <location>
        <begin position="553"/>
        <end position="591"/>
    </location>
</feature>
<dbReference type="KEGG" id="sauq:SAI4T8_1018560"/>
<keyword evidence="8" id="KW-0597">Phosphoprotein</keyword>
<keyword evidence="7" id="KW-0119">Carbohydrate metabolism</keyword>
<keyword evidence="15" id="KW-0472">Membrane</keyword>
<evidence type="ECO:0000259" key="19">
    <source>
        <dbReference type="Pfam" id="PF02880"/>
    </source>
</evidence>
<evidence type="ECO:0000256" key="9">
    <source>
        <dbReference type="ARBA" id="ARBA00022723"/>
    </source>
</evidence>
<dbReference type="GO" id="GO:0008973">
    <property type="term" value="F:phosphopentomutase activity"/>
    <property type="evidence" value="ECO:0007669"/>
    <property type="project" value="TreeGrafter"/>
</dbReference>
<dbReference type="EMBL" id="HE579071">
    <property type="protein sequence ID" value="CCJ23554.1"/>
    <property type="molecule type" value="Genomic_DNA"/>
</dbReference>
<dbReference type="Pfam" id="PF00408">
    <property type="entry name" value="PGM_PMM_IV"/>
    <property type="match status" value="1"/>
</dbReference>
<keyword evidence="15" id="KW-0812">Transmembrane</keyword>
<dbReference type="InterPro" id="IPR005846">
    <property type="entry name" value="A-D-PHexomutase_a/b/a-III"/>
</dbReference>
<comment type="pathway">
    <text evidence="4">Lipid metabolism.</text>
</comment>
<evidence type="ECO:0000259" key="17">
    <source>
        <dbReference type="Pfam" id="PF02878"/>
    </source>
</evidence>
<dbReference type="KEGG" id="sauw:SAI5S5_1018490"/>
<evidence type="ECO:0000256" key="7">
    <source>
        <dbReference type="ARBA" id="ARBA00022526"/>
    </source>
</evidence>
<dbReference type="GO" id="GO:0006006">
    <property type="term" value="P:glucose metabolic process"/>
    <property type="evidence" value="ECO:0007669"/>
    <property type="project" value="UniProtKB-KW"/>
</dbReference>
<feature type="domain" description="Alpha-D-phosphohexomutase alpha/beta/alpha" evidence="17">
    <location>
        <begin position="101"/>
        <end position="230"/>
    </location>
</feature>
<gene>
    <name evidence="20" type="ORF">SAI7S6_1018550</name>
</gene>
<dbReference type="KEGG" id="saux:SAI6T6_1018490"/>
<evidence type="ECO:0000256" key="10">
    <source>
        <dbReference type="ARBA" id="ARBA00022842"/>
    </source>
</evidence>
<evidence type="ECO:0000256" key="14">
    <source>
        <dbReference type="ARBA" id="ARBA00041467"/>
    </source>
</evidence>
<dbReference type="Gene3D" id="3.40.120.10">
    <property type="entry name" value="Alpha-D-Glucose-1,6-Bisphosphate, subunit A, domain 3"/>
    <property type="match status" value="3"/>
</dbReference>
<dbReference type="CDD" id="cd05799">
    <property type="entry name" value="PGM2"/>
    <property type="match status" value="1"/>
</dbReference>
<evidence type="ECO:0000256" key="4">
    <source>
        <dbReference type="ARBA" id="ARBA00005189"/>
    </source>
</evidence>
<dbReference type="Gene3D" id="3.30.310.50">
    <property type="entry name" value="Alpha-D-phosphohexomutase, C-terminal domain"/>
    <property type="match status" value="1"/>
</dbReference>
<dbReference type="KEGG" id="sauj:SAI2T2_1018560"/>
<evidence type="ECO:0000256" key="5">
    <source>
        <dbReference type="ARBA" id="ARBA00010231"/>
    </source>
</evidence>
<evidence type="ECO:0000256" key="6">
    <source>
        <dbReference type="ARBA" id="ARBA00012728"/>
    </source>
</evidence>
<dbReference type="InterPro" id="IPR005844">
    <property type="entry name" value="A-D-PHexomutase_a/b/a-I"/>
</dbReference>
<evidence type="ECO:0000256" key="13">
    <source>
        <dbReference type="ARBA" id="ARBA00041398"/>
    </source>
</evidence>
<dbReference type="GO" id="GO:0000287">
    <property type="term" value="F:magnesium ion binding"/>
    <property type="evidence" value="ECO:0007669"/>
    <property type="project" value="InterPro"/>
</dbReference>
<dbReference type="InterPro" id="IPR016055">
    <property type="entry name" value="A-D-PHexomutase_a/b/a-I/II/III"/>
</dbReference>
<dbReference type="PROSITE" id="PS00710">
    <property type="entry name" value="PGM_PMM"/>
    <property type="match status" value="1"/>
</dbReference>
<dbReference type="KEGG" id="saut:SAI1T1_2018550"/>
<dbReference type="GO" id="GO:0006166">
    <property type="term" value="P:purine ribonucleoside salvage"/>
    <property type="evidence" value="ECO:0007669"/>
    <property type="project" value="TreeGrafter"/>
</dbReference>
<dbReference type="SUPFAM" id="SSF55957">
    <property type="entry name" value="Phosphoglucomutase, C-terminal domain"/>
    <property type="match status" value="1"/>
</dbReference>
<feature type="domain" description="Alpha-D-phosphohexomutase alpha/beta/alpha" evidence="19">
    <location>
        <begin position="375"/>
        <end position="494"/>
    </location>
</feature>
<dbReference type="Pfam" id="PF02879">
    <property type="entry name" value="PGM_PMM_II"/>
    <property type="match status" value="1"/>
</dbReference>
<dbReference type="InterPro" id="IPR036900">
    <property type="entry name" value="A-D-PHexomutase_C_sf"/>
</dbReference>
<dbReference type="KEGG" id="sauk:SAI3T3_1018550"/>
<evidence type="ECO:0000256" key="1">
    <source>
        <dbReference type="ARBA" id="ARBA00000443"/>
    </source>
</evidence>
<dbReference type="AlphaFoldDB" id="A0A7U7F052"/>
<evidence type="ECO:0000313" key="20">
    <source>
        <dbReference type="EMBL" id="CCJ23554.1"/>
    </source>
</evidence>
<evidence type="ECO:0000313" key="21">
    <source>
        <dbReference type="Proteomes" id="UP000032744"/>
    </source>
</evidence>
<keyword evidence="9" id="KW-0479">Metal-binding</keyword>
<evidence type="ECO:0000256" key="12">
    <source>
        <dbReference type="ARBA" id="ARBA00039995"/>
    </source>
</evidence>
<sequence>MIYHSYIYSMHFHTHLLYNTCEKYCLGAVFFYFWGVFLYNSLHKCKGFSFHVLLSLTEILKGCLATMDKELWIERANDSLVKHFYEQQSDIEQREGFESKLTFGTAGIRGKFGLGEGRLNKFTIEKLALGLARYLNAQTNSPTIVIHYDIRHLSTEFAQIIANVLANHQITVYLPDTYKTTPELSFAVRNLNTTAGIMITASHNPKDYNGIKVYGSDGAQLSTDASELASRYIEEVGDPLQIDIPISKQNTSYIKPFPKSVTDDYMKHIQNMIGYIPKSDLQVVFTSLHGTSVPIVPELLKSLNFNQFNLVDAQCKPDPNFSSVQSANPEDHRAFDQAVELANKSHADLLISTDPDADRLGIAERDAHGHITYFNGNQIGALLLNYRIQQTSQLRHRLMIQSIVSSELTKSLARYNNVKYKEVLTGFKFIAQEIRQLDDHQNMIFAFEESYGFLSEPFVRDKDAVQIVPLIIKYASELKLYGKTLKDELEQIYQTVGRHEDTLFSHTLEGLEGKKKIESIMTHFRSNPPQEIQGLKVKAIEDYLTSEVYHLDKDTTSQINSSKSNVIRVLFDEGFIALRPSGTEPKIKLYVSLKCPDFDDVAQKINAMIFS</sequence>
<dbReference type="KEGG" id="sauv:SAI7S6_1018550"/>
<evidence type="ECO:0000256" key="3">
    <source>
        <dbReference type="ARBA" id="ARBA00005164"/>
    </source>
</evidence>
<keyword evidence="15" id="KW-1133">Transmembrane helix</keyword>
<dbReference type="GO" id="GO:0004614">
    <property type="term" value="F:phosphoglucomutase activity"/>
    <property type="evidence" value="ECO:0007669"/>
    <property type="project" value="UniProtKB-EC"/>
</dbReference>
<keyword evidence="11" id="KW-0413">Isomerase</keyword>
<accession>A0A7U7F052</accession>
<evidence type="ECO:0000259" key="18">
    <source>
        <dbReference type="Pfam" id="PF02879"/>
    </source>
</evidence>
<evidence type="ECO:0000256" key="11">
    <source>
        <dbReference type="ARBA" id="ARBA00023235"/>
    </source>
</evidence>
<comment type="pathway">
    <text evidence="3">Glycolipid metabolism; diglucosyl-diacylglycerol biosynthesis.</text>
</comment>
<comment type="cofactor">
    <cofactor evidence="2">
        <name>Mg(2+)</name>
        <dbReference type="ChEBI" id="CHEBI:18420"/>
    </cofactor>
</comment>
<protein>
    <recommendedName>
        <fullName evidence="12">Phosphoglucomutase</fullName>
        <ecNumber evidence="6">5.4.2.2</ecNumber>
    </recommendedName>
    <alternativeName>
        <fullName evidence="14">Alpha-phosphoglucomutase</fullName>
    </alternativeName>
    <alternativeName>
        <fullName evidence="13">Glucose phosphomutase</fullName>
    </alternativeName>
</protein>
<dbReference type="PRINTS" id="PR00509">
    <property type="entry name" value="PGMPMM"/>
</dbReference>
<name>A0A7U7F052_STAAU</name>
<dbReference type="InterPro" id="IPR005843">
    <property type="entry name" value="A-D-PHexomutase_C"/>
</dbReference>
<evidence type="ECO:0000259" key="16">
    <source>
        <dbReference type="Pfam" id="PF00408"/>
    </source>
</evidence>
<organism evidence="20 21">
    <name type="scientific">Staphylococcus aureus subsp. aureus ST228</name>
    <dbReference type="NCBI Taxonomy" id="1074919"/>
    <lineage>
        <taxon>Bacteria</taxon>
        <taxon>Bacillati</taxon>
        <taxon>Bacillota</taxon>
        <taxon>Bacilli</taxon>
        <taxon>Bacillales</taxon>
        <taxon>Staphylococcaceae</taxon>
        <taxon>Staphylococcus</taxon>
    </lineage>
</organism>
<keyword evidence="7" id="KW-0313">Glucose metabolism</keyword>
<dbReference type="Pfam" id="PF02880">
    <property type="entry name" value="PGM_PMM_III"/>
    <property type="match status" value="1"/>
</dbReference>
<feature type="domain" description="Alpha-D-phosphohexomutase alpha/beta/alpha" evidence="18">
    <location>
        <begin position="263"/>
        <end position="364"/>
    </location>
</feature>
<proteinExistence type="inferred from homology"/>
<dbReference type="InterPro" id="IPR005845">
    <property type="entry name" value="A-D-PHexomutase_a/b/a-II"/>
</dbReference>
<comment type="catalytic activity">
    <reaction evidence="1">
        <text>alpha-D-glucose 1-phosphate = alpha-D-glucose 6-phosphate</text>
        <dbReference type="Rhea" id="RHEA:23536"/>
        <dbReference type="ChEBI" id="CHEBI:58225"/>
        <dbReference type="ChEBI" id="CHEBI:58601"/>
        <dbReference type="EC" id="5.4.2.2"/>
    </reaction>
</comment>